<protein>
    <submittedName>
        <fullName evidence="1">Uncharacterized protein</fullName>
    </submittedName>
</protein>
<evidence type="ECO:0000313" key="2">
    <source>
        <dbReference type="Proteomes" id="UP001157502"/>
    </source>
</evidence>
<dbReference type="Proteomes" id="UP001157502">
    <property type="component" value="Chromosome 6"/>
</dbReference>
<proteinExistence type="predicted"/>
<keyword evidence="2" id="KW-1185">Reference proteome</keyword>
<sequence length="76" mass="8523">MRNSEGGYLTVALLLHLEDVVGTTNKVPVGGLTALDLNPLHREIDREMGSPFCNTCPKSATQVWPIMWTKWIQQNE</sequence>
<comment type="caution">
    <text evidence="1">The sequence shown here is derived from an EMBL/GenBank/DDBJ whole genome shotgun (WGS) entry which is preliminary data.</text>
</comment>
<reference evidence="1" key="1">
    <citation type="submission" date="2021-05" db="EMBL/GenBank/DDBJ databases">
        <authorList>
            <person name="Pan Q."/>
            <person name="Jouanno E."/>
            <person name="Zahm M."/>
            <person name="Klopp C."/>
            <person name="Cabau C."/>
            <person name="Louis A."/>
            <person name="Berthelot C."/>
            <person name="Parey E."/>
            <person name="Roest Crollius H."/>
            <person name="Montfort J."/>
            <person name="Robinson-Rechavi M."/>
            <person name="Bouchez O."/>
            <person name="Lampietro C."/>
            <person name="Lopez Roques C."/>
            <person name="Donnadieu C."/>
            <person name="Postlethwait J."/>
            <person name="Bobe J."/>
            <person name="Dillon D."/>
            <person name="Chandos A."/>
            <person name="von Hippel F."/>
            <person name="Guiguen Y."/>
        </authorList>
    </citation>
    <scope>NUCLEOTIDE SEQUENCE</scope>
    <source>
        <strain evidence="1">YG-Jan2019</strain>
    </source>
</reference>
<name>A0ACC2H3Z0_DALPE</name>
<organism evidence="1 2">
    <name type="scientific">Dallia pectoralis</name>
    <name type="common">Alaska blackfish</name>
    <dbReference type="NCBI Taxonomy" id="75939"/>
    <lineage>
        <taxon>Eukaryota</taxon>
        <taxon>Metazoa</taxon>
        <taxon>Chordata</taxon>
        <taxon>Craniata</taxon>
        <taxon>Vertebrata</taxon>
        <taxon>Euteleostomi</taxon>
        <taxon>Actinopterygii</taxon>
        <taxon>Neopterygii</taxon>
        <taxon>Teleostei</taxon>
        <taxon>Protacanthopterygii</taxon>
        <taxon>Esociformes</taxon>
        <taxon>Umbridae</taxon>
        <taxon>Dallia</taxon>
    </lineage>
</organism>
<accession>A0ACC2H3Z0</accession>
<dbReference type="EMBL" id="CM055733">
    <property type="protein sequence ID" value="KAJ8010485.1"/>
    <property type="molecule type" value="Genomic_DNA"/>
</dbReference>
<gene>
    <name evidence="1" type="ORF">DPEC_G00075570</name>
</gene>
<evidence type="ECO:0000313" key="1">
    <source>
        <dbReference type="EMBL" id="KAJ8010485.1"/>
    </source>
</evidence>